<feature type="active site" description="Charge relay system" evidence="7">
    <location>
        <position position="116"/>
    </location>
</feature>
<evidence type="ECO:0000256" key="3">
    <source>
        <dbReference type="ARBA" id="ARBA00022729"/>
    </source>
</evidence>
<keyword evidence="2" id="KW-0645">Protease</keyword>
<dbReference type="SMART" id="SM00228">
    <property type="entry name" value="PDZ"/>
    <property type="match status" value="2"/>
</dbReference>
<dbReference type="KEGG" id="acru:HHL28_11415"/>
<reference evidence="12" key="1">
    <citation type="submission" date="2020-04" db="EMBL/GenBank/DDBJ databases">
        <title>A desert anoxygenic phototrophic bacterium fixes CO2 using RubisCO under aerobic conditions.</title>
        <authorList>
            <person name="Tang K."/>
        </authorList>
    </citation>
    <scope>NUCLEOTIDE SEQUENCE [LARGE SCALE GENOMIC DNA]</scope>
    <source>
        <strain evidence="12">MIMtkB3</strain>
    </source>
</reference>
<evidence type="ECO:0000256" key="8">
    <source>
        <dbReference type="PIRSR" id="PIRSR611782-2"/>
    </source>
</evidence>
<dbReference type="SUPFAM" id="SSF50494">
    <property type="entry name" value="Trypsin-like serine proteases"/>
    <property type="match status" value="1"/>
</dbReference>
<dbReference type="InterPro" id="IPR001478">
    <property type="entry name" value="PDZ"/>
</dbReference>
<feature type="region of interest" description="Disordered" evidence="9">
    <location>
        <begin position="368"/>
        <end position="387"/>
    </location>
</feature>
<organism evidence="12 13">
    <name type="scientific">Aerophototrophica crusticola</name>
    <dbReference type="NCBI Taxonomy" id="1709002"/>
    <lineage>
        <taxon>Bacteria</taxon>
        <taxon>Pseudomonadati</taxon>
        <taxon>Pseudomonadota</taxon>
        <taxon>Alphaproteobacteria</taxon>
        <taxon>Rhodospirillales</taxon>
        <taxon>Rhodospirillaceae</taxon>
        <taxon>Aerophototrophica</taxon>
    </lineage>
</organism>
<dbReference type="InterPro" id="IPR011782">
    <property type="entry name" value="Pept_S1C_Do"/>
</dbReference>
<keyword evidence="6" id="KW-0720">Serine protease</keyword>
<gene>
    <name evidence="12" type="ORF">HHL28_11415</name>
</gene>
<proteinExistence type="inferred from homology"/>
<feature type="signal peptide" evidence="10">
    <location>
        <begin position="1"/>
        <end position="31"/>
    </location>
</feature>
<accession>A0A858R863</accession>
<dbReference type="EMBL" id="CP051775">
    <property type="protein sequence ID" value="QJE73615.1"/>
    <property type="molecule type" value="Genomic_DNA"/>
</dbReference>
<feature type="domain" description="PDZ" evidence="11">
    <location>
        <begin position="290"/>
        <end position="357"/>
    </location>
</feature>
<dbReference type="PANTHER" id="PTHR22939">
    <property type="entry name" value="SERINE PROTEASE FAMILY S1C HTRA-RELATED"/>
    <property type="match status" value="1"/>
</dbReference>
<keyword evidence="13" id="KW-1185">Reference proteome</keyword>
<evidence type="ECO:0000313" key="13">
    <source>
        <dbReference type="Proteomes" id="UP000501891"/>
    </source>
</evidence>
<evidence type="ECO:0000256" key="1">
    <source>
        <dbReference type="ARBA" id="ARBA00010541"/>
    </source>
</evidence>
<keyword evidence="4" id="KW-0677">Repeat</keyword>
<dbReference type="NCBIfam" id="TIGR02037">
    <property type="entry name" value="degP_htrA_DO"/>
    <property type="match status" value="1"/>
</dbReference>
<dbReference type="PRINTS" id="PR00834">
    <property type="entry name" value="PROTEASES2C"/>
</dbReference>
<name>A0A858R863_9PROT</name>
<keyword evidence="5" id="KW-0378">Hydrolase</keyword>
<keyword evidence="3 10" id="KW-0732">Signal</keyword>
<feature type="binding site" evidence="8">
    <location>
        <begin position="220"/>
        <end position="222"/>
    </location>
    <ligand>
        <name>substrate</name>
    </ligand>
</feature>
<evidence type="ECO:0000256" key="4">
    <source>
        <dbReference type="ARBA" id="ARBA00022737"/>
    </source>
</evidence>
<evidence type="ECO:0000256" key="5">
    <source>
        <dbReference type="ARBA" id="ARBA00022801"/>
    </source>
</evidence>
<evidence type="ECO:0000259" key="11">
    <source>
        <dbReference type="PROSITE" id="PS50106"/>
    </source>
</evidence>
<dbReference type="Pfam" id="PF13180">
    <property type="entry name" value="PDZ_2"/>
    <property type="match status" value="2"/>
</dbReference>
<dbReference type="InterPro" id="IPR009003">
    <property type="entry name" value="Peptidase_S1_PA"/>
</dbReference>
<evidence type="ECO:0000313" key="12">
    <source>
        <dbReference type="EMBL" id="QJE73615.1"/>
    </source>
</evidence>
<comment type="similarity">
    <text evidence="1">Belongs to the peptidase S1C family.</text>
</comment>
<evidence type="ECO:0000256" key="6">
    <source>
        <dbReference type="ARBA" id="ARBA00022825"/>
    </source>
</evidence>
<feature type="chain" id="PRO_5039635980" evidence="10">
    <location>
        <begin position="32"/>
        <end position="475"/>
    </location>
</feature>
<dbReference type="PROSITE" id="PS50106">
    <property type="entry name" value="PDZ"/>
    <property type="match status" value="2"/>
</dbReference>
<dbReference type="AlphaFoldDB" id="A0A858R863"/>
<dbReference type="SUPFAM" id="SSF50156">
    <property type="entry name" value="PDZ domain-like"/>
    <property type="match status" value="2"/>
</dbReference>
<sequence>MPDPTMLIRRPTLPAALALALLILPAAPASAQRTVPDSREQITLSYAPLVKRAAPAVVNIYSRRVVQQRVSPLLEDPLFRRFFGDVTGGIPRERVEQSLGSGVILAADGLIVTNAHVIKDADEITVVLADRREFPAKLVSTDDRVDLAVLRIDPGRERLPFLEFHDSDDMQVGDLVLAIGNPFGVGQTVTSGIVSAVARTAVGISDYNFFIQTDAAINPGNSGGALVAMDGRLVGINTAIFSRSGGSIGIGFAIPANMVRTVIEAAGTGGKLVRPWIGAAGQTVTGDIANSLGLTRPAGVLVNQVKPGGPAAQAGLRVGDVVTAVNGRPVDDPDSLRYRVATLPIGGTASLTVLRQGREQQLSLRLIGPPEDPPRQQTTIPGRTPLSGAEVANLNPALVEEIRFNGAGEGVVILNVQRGTPAASLGFRPGDIVLRVNDTEIGRVQDLLSTLREGARRWTISIRRGDQTLTTTVGG</sequence>
<dbReference type="GO" id="GO:0004252">
    <property type="term" value="F:serine-type endopeptidase activity"/>
    <property type="evidence" value="ECO:0007669"/>
    <property type="project" value="InterPro"/>
</dbReference>
<dbReference type="InterPro" id="IPR036034">
    <property type="entry name" value="PDZ_sf"/>
</dbReference>
<dbReference type="GO" id="GO:0006508">
    <property type="term" value="P:proteolysis"/>
    <property type="evidence" value="ECO:0007669"/>
    <property type="project" value="UniProtKB-KW"/>
</dbReference>
<evidence type="ECO:0000256" key="9">
    <source>
        <dbReference type="SAM" id="MobiDB-lite"/>
    </source>
</evidence>
<feature type="active site" description="Charge relay system" evidence="7">
    <location>
        <position position="222"/>
    </location>
</feature>
<dbReference type="InterPro" id="IPR001940">
    <property type="entry name" value="Peptidase_S1C"/>
</dbReference>
<feature type="active site" description="Charge relay system" evidence="7">
    <location>
        <position position="146"/>
    </location>
</feature>
<dbReference type="Gene3D" id="2.30.42.10">
    <property type="match status" value="2"/>
</dbReference>
<feature type="domain" description="PDZ" evidence="11">
    <location>
        <begin position="410"/>
        <end position="466"/>
    </location>
</feature>
<evidence type="ECO:0000256" key="2">
    <source>
        <dbReference type="ARBA" id="ARBA00022670"/>
    </source>
</evidence>
<dbReference type="PANTHER" id="PTHR22939:SF129">
    <property type="entry name" value="SERINE PROTEASE HTRA2, MITOCHONDRIAL"/>
    <property type="match status" value="1"/>
</dbReference>
<evidence type="ECO:0000256" key="10">
    <source>
        <dbReference type="SAM" id="SignalP"/>
    </source>
</evidence>
<dbReference type="Proteomes" id="UP000501891">
    <property type="component" value="Chromosome"/>
</dbReference>
<protein>
    <submittedName>
        <fullName evidence="12">DegQ family serine endoprotease</fullName>
    </submittedName>
</protein>
<evidence type="ECO:0000256" key="7">
    <source>
        <dbReference type="PIRSR" id="PIRSR611782-1"/>
    </source>
</evidence>
<dbReference type="Gene3D" id="2.40.10.120">
    <property type="match status" value="1"/>
</dbReference>
<feature type="binding site" evidence="8">
    <location>
        <position position="116"/>
    </location>
    <ligand>
        <name>substrate</name>
    </ligand>
</feature>
<dbReference type="Pfam" id="PF13365">
    <property type="entry name" value="Trypsin_2"/>
    <property type="match status" value="1"/>
</dbReference>
<feature type="binding site" evidence="8">
    <location>
        <position position="146"/>
    </location>
    <ligand>
        <name>substrate</name>
    </ligand>
</feature>
<dbReference type="CDD" id="cd10839">
    <property type="entry name" value="cpPDZ1_DegP-like"/>
    <property type="match status" value="1"/>
</dbReference>